<evidence type="ECO:0000259" key="1">
    <source>
        <dbReference type="Pfam" id="PF00326"/>
    </source>
</evidence>
<dbReference type="EMBL" id="AWFB01000038">
    <property type="protein sequence ID" value="RAN31996.1"/>
    <property type="molecule type" value="Genomic_DNA"/>
</dbReference>
<evidence type="ECO:0000313" key="3">
    <source>
        <dbReference type="Proteomes" id="UP000249123"/>
    </source>
</evidence>
<proteinExistence type="predicted"/>
<dbReference type="InterPro" id="IPR001375">
    <property type="entry name" value="Peptidase_S9_cat"/>
</dbReference>
<keyword evidence="3" id="KW-1185">Reference proteome</keyword>
<dbReference type="GO" id="GO:0008236">
    <property type="term" value="F:serine-type peptidase activity"/>
    <property type="evidence" value="ECO:0007669"/>
    <property type="project" value="InterPro"/>
</dbReference>
<reference evidence="2 3" key="1">
    <citation type="submission" date="2013-04" db="EMBL/GenBank/DDBJ databases">
        <title>Hyphomonas sp. T24B3 Genome Sequencing.</title>
        <authorList>
            <person name="Lai Q."/>
            <person name="Shao Z."/>
        </authorList>
    </citation>
    <scope>NUCLEOTIDE SEQUENCE [LARGE SCALE GENOMIC DNA]</scope>
    <source>
        <strain evidence="2 3">T24B3</strain>
    </source>
</reference>
<dbReference type="STRING" id="1280941.HY2_03585"/>
<protein>
    <recommendedName>
        <fullName evidence="1">Peptidase S9 prolyl oligopeptidase catalytic domain-containing protein</fullName>
    </recommendedName>
</protein>
<dbReference type="GO" id="GO:0006508">
    <property type="term" value="P:proteolysis"/>
    <property type="evidence" value="ECO:0007669"/>
    <property type="project" value="InterPro"/>
</dbReference>
<dbReference type="InterPro" id="IPR029058">
    <property type="entry name" value="AB_hydrolase_fold"/>
</dbReference>
<dbReference type="Gene3D" id="3.40.50.1820">
    <property type="entry name" value="alpha/beta hydrolase"/>
    <property type="match status" value="1"/>
</dbReference>
<dbReference type="eggNOG" id="COG1506">
    <property type="taxonomic scope" value="Bacteria"/>
</dbReference>
<sequence length="96" mass="11043">MIDYWKRVAGDPRAEKEKLEEISPVNEAENFTAPVLLIHGKDDTVVDFTQGRIMERAGKDVTFVELKDEDHWLSQGETRIETLKAMSDFVDQYIGE</sequence>
<accession>A0A062U0Q3</accession>
<evidence type="ECO:0000313" key="2">
    <source>
        <dbReference type="EMBL" id="RAN31996.1"/>
    </source>
</evidence>
<feature type="domain" description="Peptidase S9 prolyl oligopeptidase catalytic" evidence="1">
    <location>
        <begin position="9"/>
        <end position="95"/>
    </location>
</feature>
<dbReference type="Pfam" id="PF00326">
    <property type="entry name" value="Peptidase_S9"/>
    <property type="match status" value="1"/>
</dbReference>
<comment type="caution">
    <text evidence="2">The sequence shown here is derived from an EMBL/GenBank/DDBJ whole genome shotgun (WGS) entry which is preliminary data.</text>
</comment>
<dbReference type="RefSeq" id="WP_034827737.1">
    <property type="nucleotide sequence ID" value="NZ_AWFA01000034.1"/>
</dbReference>
<dbReference type="SUPFAM" id="SSF53474">
    <property type="entry name" value="alpha/beta-Hydrolases"/>
    <property type="match status" value="1"/>
</dbReference>
<gene>
    <name evidence="2" type="ORF">HY3_15685</name>
</gene>
<dbReference type="Proteomes" id="UP000249123">
    <property type="component" value="Unassembled WGS sequence"/>
</dbReference>
<organism evidence="2 3">
    <name type="scientific">Hyphomonas pacifica</name>
    <dbReference type="NCBI Taxonomy" id="1280941"/>
    <lineage>
        <taxon>Bacteria</taxon>
        <taxon>Pseudomonadati</taxon>
        <taxon>Pseudomonadota</taxon>
        <taxon>Alphaproteobacteria</taxon>
        <taxon>Hyphomonadales</taxon>
        <taxon>Hyphomonadaceae</taxon>
        <taxon>Hyphomonas</taxon>
    </lineage>
</organism>
<name>A0A062U0Q3_9PROT</name>
<dbReference type="AlphaFoldDB" id="A0A062U0Q3"/>